<evidence type="ECO:0000256" key="9">
    <source>
        <dbReference type="SAM" id="MobiDB-lite"/>
    </source>
</evidence>
<reference evidence="11 12" key="1">
    <citation type="submission" date="2017-05" db="EMBL/GenBank/DDBJ databases">
        <authorList>
            <person name="Song R."/>
            <person name="Chenine A.L."/>
            <person name="Ruprecht R.M."/>
        </authorList>
    </citation>
    <scope>NUCLEOTIDE SEQUENCE [LARGE SCALE GENOMIC DNA]</scope>
    <source>
        <strain evidence="11 12">CECT 8899</strain>
    </source>
</reference>
<dbReference type="HAMAP" id="MF_00316">
    <property type="entry name" value="MobA"/>
    <property type="match status" value="1"/>
</dbReference>
<dbReference type="PANTHER" id="PTHR19136">
    <property type="entry name" value="MOLYBDENUM COFACTOR GUANYLYLTRANSFERASE"/>
    <property type="match status" value="1"/>
</dbReference>
<comment type="cofactor">
    <cofactor evidence="8">
        <name>Mg(2+)</name>
        <dbReference type="ChEBI" id="CHEBI:18420"/>
    </cofactor>
</comment>
<evidence type="ECO:0000256" key="7">
    <source>
        <dbReference type="ARBA" id="ARBA00023150"/>
    </source>
</evidence>
<feature type="compositionally biased region" description="Polar residues" evidence="9">
    <location>
        <begin position="8"/>
        <end position="23"/>
    </location>
</feature>
<feature type="binding site" evidence="8">
    <location>
        <position position="125"/>
    </location>
    <ligand>
        <name>GTP</name>
        <dbReference type="ChEBI" id="CHEBI:37565"/>
    </ligand>
</feature>
<dbReference type="GO" id="GO:0061603">
    <property type="term" value="F:molybdenum cofactor guanylyltransferase activity"/>
    <property type="evidence" value="ECO:0007669"/>
    <property type="project" value="UniProtKB-EC"/>
</dbReference>
<keyword evidence="11" id="KW-0548">Nucleotidyltransferase</keyword>
<evidence type="ECO:0000256" key="5">
    <source>
        <dbReference type="ARBA" id="ARBA00022842"/>
    </source>
</evidence>
<accession>A0A238LD99</accession>
<feature type="binding site" evidence="8">
    <location>
        <position position="158"/>
    </location>
    <ligand>
        <name>GTP</name>
        <dbReference type="ChEBI" id="CHEBI:37565"/>
    </ligand>
</feature>
<dbReference type="CDD" id="cd02503">
    <property type="entry name" value="MobA"/>
    <property type="match status" value="1"/>
</dbReference>
<evidence type="ECO:0000256" key="8">
    <source>
        <dbReference type="HAMAP-Rule" id="MF_00316"/>
    </source>
</evidence>
<evidence type="ECO:0000259" key="10">
    <source>
        <dbReference type="Pfam" id="PF12804"/>
    </source>
</evidence>
<feature type="region of interest" description="Disordered" evidence="9">
    <location>
        <begin position="1"/>
        <end position="27"/>
    </location>
</feature>
<dbReference type="GO" id="GO:0046872">
    <property type="term" value="F:metal ion binding"/>
    <property type="evidence" value="ECO:0007669"/>
    <property type="project" value="UniProtKB-KW"/>
</dbReference>
<comment type="subunit">
    <text evidence="8">Monomer.</text>
</comment>
<keyword evidence="2 8" id="KW-0808">Transferase</keyword>
<feature type="binding site" evidence="8">
    <location>
        <position position="79"/>
    </location>
    <ligand>
        <name>GTP</name>
        <dbReference type="ChEBI" id="CHEBI:37565"/>
    </ligand>
</feature>
<evidence type="ECO:0000256" key="6">
    <source>
        <dbReference type="ARBA" id="ARBA00023134"/>
    </source>
</evidence>
<keyword evidence="12" id="KW-1185">Reference proteome</keyword>
<evidence type="ECO:0000313" key="11">
    <source>
        <dbReference type="EMBL" id="SMY06900.1"/>
    </source>
</evidence>
<dbReference type="NCBIfam" id="TIGR02665">
    <property type="entry name" value="molyb_mobA"/>
    <property type="match status" value="1"/>
</dbReference>
<dbReference type="SUPFAM" id="SSF53448">
    <property type="entry name" value="Nucleotide-diphospho-sugar transferases"/>
    <property type="match status" value="1"/>
</dbReference>
<dbReference type="PANTHER" id="PTHR19136:SF81">
    <property type="entry name" value="MOLYBDENUM COFACTOR GUANYLYLTRANSFERASE"/>
    <property type="match status" value="1"/>
</dbReference>
<proteinExistence type="inferred from homology"/>
<evidence type="ECO:0000256" key="4">
    <source>
        <dbReference type="ARBA" id="ARBA00022741"/>
    </source>
</evidence>
<feature type="domain" description="MobA-like NTP transferase" evidence="10">
    <location>
        <begin position="63"/>
        <end position="219"/>
    </location>
</feature>
<keyword evidence="1 8" id="KW-0963">Cytoplasm</keyword>
<dbReference type="InterPro" id="IPR025877">
    <property type="entry name" value="MobA-like_NTP_Trfase"/>
</dbReference>
<protein>
    <recommendedName>
        <fullName evidence="8">Molybdenum cofactor guanylyltransferase</fullName>
        <shortName evidence="8">MoCo guanylyltransferase</shortName>
        <ecNumber evidence="8">2.7.7.77</ecNumber>
    </recommendedName>
    <alternativeName>
        <fullName evidence="8">GTP:molybdopterin guanylyltransferase</fullName>
    </alternativeName>
    <alternativeName>
        <fullName evidence="8">Mo-MPT guanylyltransferase</fullName>
    </alternativeName>
    <alternativeName>
        <fullName evidence="8">Molybdopterin guanylyltransferase</fullName>
    </alternativeName>
    <alternativeName>
        <fullName evidence="8">Molybdopterin-guanine dinucleotide synthase</fullName>
        <shortName evidence="8">MGD synthase</shortName>
    </alternativeName>
</protein>
<dbReference type="AlphaFoldDB" id="A0A238LD99"/>
<dbReference type="GO" id="GO:0005525">
    <property type="term" value="F:GTP binding"/>
    <property type="evidence" value="ECO:0007669"/>
    <property type="project" value="UniProtKB-UniRule"/>
</dbReference>
<dbReference type="InterPro" id="IPR029044">
    <property type="entry name" value="Nucleotide-diphossugar_trans"/>
</dbReference>
<dbReference type="GO" id="GO:0005737">
    <property type="term" value="C:cytoplasm"/>
    <property type="evidence" value="ECO:0007669"/>
    <property type="project" value="UniProtKB-SubCell"/>
</dbReference>
<keyword evidence="3 8" id="KW-0479">Metal-binding</keyword>
<keyword evidence="5 8" id="KW-0460">Magnesium</keyword>
<name>A0A238LD99_9RHOB</name>
<feature type="binding site" evidence="8">
    <location>
        <position position="158"/>
    </location>
    <ligand>
        <name>Mg(2+)</name>
        <dbReference type="ChEBI" id="CHEBI:18420"/>
    </ligand>
</feature>
<evidence type="ECO:0000256" key="1">
    <source>
        <dbReference type="ARBA" id="ARBA00022490"/>
    </source>
</evidence>
<comment type="domain">
    <text evidence="8">The N-terminal domain determines nucleotide recognition and specific binding, while the C-terminal domain determines the specific binding to the target protein.</text>
</comment>
<dbReference type="EC" id="2.7.7.77" evidence="8"/>
<dbReference type="Pfam" id="PF12804">
    <property type="entry name" value="NTP_transf_3"/>
    <property type="match status" value="1"/>
</dbReference>
<gene>
    <name evidence="11" type="primary">mobA_1</name>
    <name evidence="8" type="synonym">mobA</name>
    <name evidence="11" type="ORF">LOM8899_01030</name>
</gene>
<comment type="caution">
    <text evidence="8">Lacks conserved residue(s) required for the propagation of feature annotation.</text>
</comment>
<dbReference type="Gene3D" id="3.90.550.10">
    <property type="entry name" value="Spore Coat Polysaccharide Biosynthesis Protein SpsA, Chain A"/>
    <property type="match status" value="1"/>
</dbReference>
<feature type="binding site" evidence="8">
    <location>
        <begin position="66"/>
        <end position="68"/>
    </location>
    <ligand>
        <name>GTP</name>
        <dbReference type="ChEBI" id="CHEBI:37565"/>
    </ligand>
</feature>
<keyword evidence="6 8" id="KW-0342">GTP-binding</keyword>
<evidence type="ECO:0000256" key="3">
    <source>
        <dbReference type="ARBA" id="ARBA00022723"/>
    </source>
</evidence>
<organism evidence="11 12">
    <name type="scientific">Flavimaricola marinus</name>
    <dbReference type="NCBI Taxonomy" id="1819565"/>
    <lineage>
        <taxon>Bacteria</taxon>
        <taxon>Pseudomonadati</taxon>
        <taxon>Pseudomonadota</taxon>
        <taxon>Alphaproteobacteria</taxon>
        <taxon>Rhodobacterales</taxon>
        <taxon>Paracoccaceae</taxon>
        <taxon>Flavimaricola</taxon>
    </lineage>
</organism>
<sequence length="260" mass="27684">MAKRTADPASTGTSWSQDGSTRPTGIPYELTQTPLYNVLRSVRGRAYHNHMSSSLASTEPVPAIILAGGQALRMGGGDKCRLTLGGQTILGRVIHRLTAQTASLSLSANGDPGRFADYGLPVLPDPLGYDAGPLAGVLAGLDWAADMGFTSMVSVPGDTPFLPRDLVARLLDGAQETGYALAASPDPSGRLRRHPTCSVWAVNRREALRAALDNGLRKVGLWADQEQAVTVRFESSPFDPFFNINTPEDLARADTMCHAI</sequence>
<dbReference type="InterPro" id="IPR013482">
    <property type="entry name" value="Molybde_CF_guanTrfase"/>
</dbReference>
<evidence type="ECO:0000313" key="12">
    <source>
        <dbReference type="Proteomes" id="UP000201613"/>
    </source>
</evidence>
<dbReference type="EMBL" id="FXZK01000001">
    <property type="protein sequence ID" value="SMY06900.1"/>
    <property type="molecule type" value="Genomic_DNA"/>
</dbReference>
<evidence type="ECO:0000256" key="2">
    <source>
        <dbReference type="ARBA" id="ARBA00022679"/>
    </source>
</evidence>
<comment type="function">
    <text evidence="8">Transfers a GMP moiety from GTP to Mo-molybdopterin (Mo-MPT) cofactor (Moco or molybdenum cofactor) to form Mo-molybdopterin guanine dinucleotide (Mo-MGD) cofactor.</text>
</comment>
<comment type="subcellular location">
    <subcellularLocation>
        <location evidence="8">Cytoplasm</location>
    </subcellularLocation>
</comment>
<keyword evidence="4 8" id="KW-0547">Nucleotide-binding</keyword>
<dbReference type="Proteomes" id="UP000201613">
    <property type="component" value="Unassembled WGS sequence"/>
</dbReference>
<dbReference type="GO" id="GO:1902758">
    <property type="term" value="P:bis(molybdopterin guanine dinucleotide)molybdenum biosynthetic process"/>
    <property type="evidence" value="ECO:0007669"/>
    <property type="project" value="TreeGrafter"/>
</dbReference>
<comment type="catalytic activity">
    <reaction evidence="8">
        <text>Mo-molybdopterin + GTP + H(+) = Mo-molybdopterin guanine dinucleotide + diphosphate</text>
        <dbReference type="Rhea" id="RHEA:34243"/>
        <dbReference type="ChEBI" id="CHEBI:15378"/>
        <dbReference type="ChEBI" id="CHEBI:33019"/>
        <dbReference type="ChEBI" id="CHEBI:37565"/>
        <dbReference type="ChEBI" id="CHEBI:71302"/>
        <dbReference type="ChEBI" id="CHEBI:71310"/>
        <dbReference type="EC" id="2.7.7.77"/>
    </reaction>
</comment>
<comment type="similarity">
    <text evidence="8">Belongs to the MobA family.</text>
</comment>
<keyword evidence="7 8" id="KW-0501">Molybdenum cofactor biosynthesis</keyword>